<feature type="transmembrane region" description="Helical" evidence="7">
    <location>
        <begin position="182"/>
        <end position="202"/>
    </location>
</feature>
<keyword evidence="3 7" id="KW-1133">Transmembrane helix</keyword>
<dbReference type="PANTHER" id="PTHR21419">
    <property type="match status" value="1"/>
</dbReference>
<accession>A0A484BIY7</accession>
<sequence>MLHTDLLPNHQGIYTPLSQAMTDSESDEEIEIHNANKHRLQHQLHQQQLQLQQQQSQLQQQQQFQLQQQQQQRNRIRIPPNTLALKSPHTQSKQQQHQQRQQQQQQQQFNNSNCSSYTTNMQNTFRSVMLSDLGSNAASNVGVEFSNFGAEYETNADNVAILGHQSDQSEFKRSPMSTKRRCCFIASLLLCLFAVVGFVWIVPCGPADGTGVCPAPVDRQKTRNWFKNYTKIELRGGVNVVAGLRAWENNLIFLYRGDVFFPDSRPNNHKRNGIISLIGSSGDVAWYDETVDEPVAIDCTLLDVDLNGKPDCLVIEEYGEVGAINSGSGEWHWRFKDHAAQKLNAHDFPLILPDIDGDGVLDILLISSLSLEQRTKTLIQQQQPKQTQQQLEARNVLRLLSGRRGRPIGEGFRIHDCQKLSRLQLNVNNNISYSCTSSTDQPPQQRFKSLAELYALITNKSLMGRRLMPASKIAQHRKQMDTQRNVYLLSGRELILENRGKCPDCNVTLQLSEMRDGRRHMLYNQTETAMYGMAPAQWHFKNSKSKVSGFVIKFWKWISEVKAKSPPASNSNNVDKMNNYTNSSSSTSAKNLNSIKEKDKNKDKIYSKNQQQQQQQQHQQQQQQKKQQQQQQQRLKRDSLTHQFPAEHEEFDLFHPIQKRETFRNQSKSVAGLMKNYKMQMITETVILVLFIGADTRIVNTSQSNIIQFCRSDRNEMICQPDLLNQENSMLIADLDTDGSQELVSYMSTFVKPSEYPYTDYKLISYVRLLRIQSELPAYYEQEKLN</sequence>
<evidence type="ECO:0000256" key="4">
    <source>
        <dbReference type="ARBA" id="ARBA00023136"/>
    </source>
</evidence>
<comment type="subcellular location">
    <subcellularLocation>
        <location evidence="1">Membrane</location>
        <topology evidence="1">Single-pass membrane protein</topology>
    </subcellularLocation>
</comment>
<evidence type="ECO:0000313" key="10">
    <source>
        <dbReference type="Proteomes" id="UP000295192"/>
    </source>
</evidence>
<evidence type="ECO:0000256" key="3">
    <source>
        <dbReference type="ARBA" id="ARBA00022989"/>
    </source>
</evidence>
<dbReference type="Proteomes" id="UP000295192">
    <property type="component" value="Unassembled WGS sequence"/>
</dbReference>
<feature type="coiled-coil region" evidence="5">
    <location>
        <begin position="30"/>
        <end position="57"/>
    </location>
</feature>
<feature type="region of interest" description="Disordered" evidence="6">
    <location>
        <begin position="564"/>
        <end position="638"/>
    </location>
</feature>
<comment type="caution">
    <text evidence="9">The sequence shown here is derived from an EMBL/GenBank/DDBJ whole genome shotgun (WGS) entry which is preliminary data.</text>
</comment>
<dbReference type="PANTHER" id="PTHR21419:SF29">
    <property type="entry name" value="LD24894P"/>
    <property type="match status" value="1"/>
</dbReference>
<dbReference type="AlphaFoldDB" id="A0A484BIY7"/>
<dbReference type="OrthoDB" id="6364780at2759"/>
<keyword evidence="2 7" id="KW-0812">Transmembrane</keyword>
<dbReference type="EMBL" id="LSRL02000036">
    <property type="protein sequence ID" value="TDG48020.1"/>
    <property type="molecule type" value="Genomic_DNA"/>
</dbReference>
<evidence type="ECO:0000313" key="9">
    <source>
        <dbReference type="EMBL" id="TDG48020.1"/>
    </source>
</evidence>
<evidence type="ECO:0000256" key="6">
    <source>
        <dbReference type="SAM" id="MobiDB-lite"/>
    </source>
</evidence>
<keyword evidence="10" id="KW-1185">Reference proteome</keyword>
<keyword evidence="4 7" id="KW-0472">Membrane</keyword>
<dbReference type="InterPro" id="IPR028994">
    <property type="entry name" value="Integrin_alpha_N"/>
</dbReference>
<protein>
    <recommendedName>
        <fullName evidence="8">FAM234A/B beta-propeller domain-containing protein</fullName>
    </recommendedName>
</protein>
<feature type="compositionally biased region" description="Basic and acidic residues" evidence="6">
    <location>
        <begin position="595"/>
        <end position="606"/>
    </location>
</feature>
<dbReference type="OMA" id="MQMITET"/>
<feature type="region of interest" description="Disordered" evidence="6">
    <location>
        <begin position="83"/>
        <end position="115"/>
    </location>
</feature>
<evidence type="ECO:0000259" key="8">
    <source>
        <dbReference type="Pfam" id="PF23727"/>
    </source>
</evidence>
<reference evidence="9 10" key="1">
    <citation type="journal article" date="2019" name="J. Hered.">
        <title>An Improved Genome Assembly for Drosophila navojoa, the Basal Species in the mojavensis Cluster.</title>
        <authorList>
            <person name="Vanderlinde T."/>
            <person name="Dupim E.G."/>
            <person name="Nazario-Yepiz N.O."/>
            <person name="Carvalho A.B."/>
        </authorList>
    </citation>
    <scope>NUCLEOTIDE SEQUENCE [LARGE SCALE GENOMIC DNA]</scope>
    <source>
        <strain evidence="9">Navoj_Jal97</strain>
        <tissue evidence="9">Whole organism</tissue>
    </source>
</reference>
<dbReference type="InterPro" id="IPR045232">
    <property type="entry name" value="FAM234"/>
</dbReference>
<feature type="compositionally biased region" description="Polar residues" evidence="6">
    <location>
        <begin position="567"/>
        <end position="576"/>
    </location>
</feature>
<evidence type="ECO:0000256" key="7">
    <source>
        <dbReference type="SAM" id="Phobius"/>
    </source>
</evidence>
<keyword evidence="5" id="KW-0175">Coiled coil</keyword>
<evidence type="ECO:0000256" key="2">
    <source>
        <dbReference type="ARBA" id="ARBA00022692"/>
    </source>
</evidence>
<evidence type="ECO:0000256" key="1">
    <source>
        <dbReference type="ARBA" id="ARBA00004167"/>
    </source>
</evidence>
<dbReference type="GO" id="GO:0016020">
    <property type="term" value="C:membrane"/>
    <property type="evidence" value="ECO:0007669"/>
    <property type="project" value="UniProtKB-SubCell"/>
</dbReference>
<proteinExistence type="predicted"/>
<gene>
    <name evidence="9" type="ORF">AWZ03_005437</name>
</gene>
<name>A0A484BIY7_DRONA</name>
<dbReference type="InterPro" id="IPR055409">
    <property type="entry name" value="Beta-prop_FAM234A_B"/>
</dbReference>
<organism evidence="9 10">
    <name type="scientific">Drosophila navojoa</name>
    <name type="common">Fruit fly</name>
    <dbReference type="NCBI Taxonomy" id="7232"/>
    <lineage>
        <taxon>Eukaryota</taxon>
        <taxon>Metazoa</taxon>
        <taxon>Ecdysozoa</taxon>
        <taxon>Arthropoda</taxon>
        <taxon>Hexapoda</taxon>
        <taxon>Insecta</taxon>
        <taxon>Pterygota</taxon>
        <taxon>Neoptera</taxon>
        <taxon>Endopterygota</taxon>
        <taxon>Diptera</taxon>
        <taxon>Brachycera</taxon>
        <taxon>Muscomorpha</taxon>
        <taxon>Ephydroidea</taxon>
        <taxon>Drosophilidae</taxon>
        <taxon>Drosophila</taxon>
    </lineage>
</organism>
<dbReference type="SUPFAM" id="SSF69318">
    <property type="entry name" value="Integrin alpha N-terminal domain"/>
    <property type="match status" value="1"/>
</dbReference>
<feature type="compositionally biased region" description="Low complexity" evidence="6">
    <location>
        <begin position="578"/>
        <end position="594"/>
    </location>
</feature>
<feature type="compositionally biased region" description="Low complexity" evidence="6">
    <location>
        <begin position="91"/>
        <end position="108"/>
    </location>
</feature>
<evidence type="ECO:0000256" key="5">
    <source>
        <dbReference type="SAM" id="Coils"/>
    </source>
</evidence>
<feature type="compositionally biased region" description="Low complexity" evidence="6">
    <location>
        <begin position="610"/>
        <end position="633"/>
    </location>
</feature>
<dbReference type="Pfam" id="PF23727">
    <property type="entry name" value="Beta-prop_FAM234A_B"/>
    <property type="match status" value="1"/>
</dbReference>
<feature type="domain" description="FAM234A/B beta-propeller" evidence="8">
    <location>
        <begin position="276"/>
        <end position="430"/>
    </location>
</feature>